<proteinExistence type="predicted"/>
<dbReference type="EMBL" id="BAAAZN010000003">
    <property type="protein sequence ID" value="GAA3536429.1"/>
    <property type="molecule type" value="Genomic_DNA"/>
</dbReference>
<dbReference type="Proteomes" id="UP001500689">
    <property type="component" value="Unassembled WGS sequence"/>
</dbReference>
<dbReference type="Gene3D" id="3.90.1570.10">
    <property type="entry name" value="tt1808, chain A"/>
    <property type="match status" value="1"/>
</dbReference>
<name>A0ABP6VLW7_9PSEU</name>
<evidence type="ECO:0000259" key="1">
    <source>
        <dbReference type="Pfam" id="PF05685"/>
    </source>
</evidence>
<dbReference type="Pfam" id="PF05685">
    <property type="entry name" value="Uma2"/>
    <property type="match status" value="1"/>
</dbReference>
<reference evidence="3" key="1">
    <citation type="journal article" date="2019" name="Int. J. Syst. Evol. Microbiol.">
        <title>The Global Catalogue of Microorganisms (GCM) 10K type strain sequencing project: providing services to taxonomists for standard genome sequencing and annotation.</title>
        <authorList>
            <consortium name="The Broad Institute Genomics Platform"/>
            <consortium name="The Broad Institute Genome Sequencing Center for Infectious Disease"/>
            <person name="Wu L."/>
            <person name="Ma J."/>
        </authorList>
    </citation>
    <scope>NUCLEOTIDE SEQUENCE [LARGE SCALE GENOMIC DNA]</scope>
    <source>
        <strain evidence="3">JCM 16898</strain>
    </source>
</reference>
<dbReference type="SUPFAM" id="SSF52980">
    <property type="entry name" value="Restriction endonuclease-like"/>
    <property type="match status" value="1"/>
</dbReference>
<comment type="caution">
    <text evidence="2">The sequence shown here is derived from an EMBL/GenBank/DDBJ whole genome shotgun (WGS) entry which is preliminary data.</text>
</comment>
<sequence length="167" mass="18275">MEVVEGVLSVAPRPLPLHQIVLGRLVYLITRGLPMDLVAVNEMEMVISTVPLTVRSPDVLVAPTSVIQANPPRIGAKDVSLVIEVLCEGSKRTDENDKYFEYADAGIEHYWIVDLAPPISLLAYRLVDGDYENFGEHTGSAALAFAFADTTVKLDLDALIDVRAQRS</sequence>
<dbReference type="InterPro" id="IPR011335">
    <property type="entry name" value="Restrct_endonuc-II-like"/>
</dbReference>
<evidence type="ECO:0000313" key="3">
    <source>
        <dbReference type="Proteomes" id="UP001500689"/>
    </source>
</evidence>
<feature type="domain" description="Putative restriction endonuclease" evidence="1">
    <location>
        <begin position="2"/>
        <end position="133"/>
    </location>
</feature>
<dbReference type="InterPro" id="IPR012296">
    <property type="entry name" value="Nuclease_put_TT1808"/>
</dbReference>
<keyword evidence="3" id="KW-1185">Reference proteome</keyword>
<keyword evidence="2" id="KW-0540">Nuclease</keyword>
<organism evidence="2 3">
    <name type="scientific">Amycolatopsis ultiminotia</name>
    <dbReference type="NCBI Taxonomy" id="543629"/>
    <lineage>
        <taxon>Bacteria</taxon>
        <taxon>Bacillati</taxon>
        <taxon>Actinomycetota</taxon>
        <taxon>Actinomycetes</taxon>
        <taxon>Pseudonocardiales</taxon>
        <taxon>Pseudonocardiaceae</taxon>
        <taxon>Amycolatopsis</taxon>
    </lineage>
</organism>
<evidence type="ECO:0000313" key="2">
    <source>
        <dbReference type="EMBL" id="GAA3536429.1"/>
    </source>
</evidence>
<keyword evidence="2" id="KW-0255">Endonuclease</keyword>
<keyword evidence="2" id="KW-0378">Hydrolase</keyword>
<accession>A0ABP6VLW7</accession>
<protein>
    <submittedName>
        <fullName evidence="2">Uma2 family endonuclease</fullName>
    </submittedName>
</protein>
<dbReference type="GO" id="GO:0004519">
    <property type="term" value="F:endonuclease activity"/>
    <property type="evidence" value="ECO:0007669"/>
    <property type="project" value="UniProtKB-KW"/>
</dbReference>
<dbReference type="InterPro" id="IPR008538">
    <property type="entry name" value="Uma2"/>
</dbReference>
<gene>
    <name evidence="2" type="ORF">GCM10022222_20160</name>
</gene>
<dbReference type="CDD" id="cd06260">
    <property type="entry name" value="DUF820-like"/>
    <property type="match status" value="1"/>
</dbReference>